<keyword evidence="4 12" id="KW-0479">Metal-binding</keyword>
<evidence type="ECO:0000256" key="3">
    <source>
        <dbReference type="ARBA" id="ARBA00022604"/>
    </source>
</evidence>
<dbReference type="SMART" id="SM00249">
    <property type="entry name" value="PHD"/>
    <property type="match status" value="1"/>
</dbReference>
<dbReference type="InterPro" id="IPR019787">
    <property type="entry name" value="Znf_PHD-finger"/>
</dbReference>
<gene>
    <name evidence="18" type="ORF">CONPUDRAFT_133829</name>
</gene>
<feature type="site" description="Histone H3K4me3 binding" evidence="11">
    <location>
        <position position="285"/>
    </location>
</feature>
<evidence type="ECO:0000313" key="19">
    <source>
        <dbReference type="Proteomes" id="UP000053558"/>
    </source>
</evidence>
<keyword evidence="15" id="KW-0175">Coiled coil</keyword>
<dbReference type="Proteomes" id="UP000053558">
    <property type="component" value="Unassembled WGS sequence"/>
</dbReference>
<evidence type="ECO:0000256" key="5">
    <source>
        <dbReference type="ARBA" id="ARBA00022771"/>
    </source>
</evidence>
<dbReference type="GO" id="GO:0006325">
    <property type="term" value="P:chromatin organization"/>
    <property type="evidence" value="ECO:0007669"/>
    <property type="project" value="UniProtKB-KW"/>
</dbReference>
<dbReference type="CDD" id="cd16858">
    <property type="entry name" value="ING_ING3_Yng2p"/>
    <property type="match status" value="1"/>
</dbReference>
<feature type="binding site" evidence="12">
    <location>
        <position position="303"/>
    </location>
    <ligand>
        <name>Zn(2+)</name>
        <dbReference type="ChEBI" id="CHEBI:29105"/>
        <label>2</label>
    </ligand>
</feature>
<evidence type="ECO:0000256" key="12">
    <source>
        <dbReference type="PIRSR" id="PIRSR628651-51"/>
    </source>
</evidence>
<dbReference type="RefSeq" id="XP_007763217.1">
    <property type="nucleotide sequence ID" value="XM_007765027.1"/>
</dbReference>
<dbReference type="InterPro" id="IPR028651">
    <property type="entry name" value="ING_fam"/>
</dbReference>
<dbReference type="EMBL" id="JH711573">
    <property type="protein sequence ID" value="EIW86387.1"/>
    <property type="molecule type" value="Genomic_DNA"/>
</dbReference>
<evidence type="ECO:0000256" key="8">
    <source>
        <dbReference type="ARBA" id="ARBA00023015"/>
    </source>
</evidence>
<organism evidence="18 19">
    <name type="scientific">Coniophora puteana (strain RWD-64-598)</name>
    <name type="common">Brown rot fungus</name>
    <dbReference type="NCBI Taxonomy" id="741705"/>
    <lineage>
        <taxon>Eukaryota</taxon>
        <taxon>Fungi</taxon>
        <taxon>Dikarya</taxon>
        <taxon>Basidiomycota</taxon>
        <taxon>Agaricomycotina</taxon>
        <taxon>Agaricomycetes</taxon>
        <taxon>Agaricomycetidae</taxon>
        <taxon>Boletales</taxon>
        <taxon>Coniophorineae</taxon>
        <taxon>Coniophoraceae</taxon>
        <taxon>Coniophora</taxon>
    </lineage>
</organism>
<comment type="domain">
    <text evidence="14">The PHD-type zinc finger mediates the binding to H3K4me3.</text>
</comment>
<dbReference type="Gene3D" id="6.10.140.1740">
    <property type="match status" value="1"/>
</dbReference>
<feature type="coiled-coil region" evidence="15">
    <location>
        <begin position="83"/>
        <end position="111"/>
    </location>
</feature>
<dbReference type="InterPro" id="IPR024610">
    <property type="entry name" value="ING_N_histone-binding"/>
</dbReference>
<dbReference type="Pfam" id="PF12998">
    <property type="entry name" value="ING"/>
    <property type="match status" value="1"/>
</dbReference>
<dbReference type="SMART" id="SM01408">
    <property type="entry name" value="ING"/>
    <property type="match status" value="1"/>
</dbReference>
<reference evidence="19" key="1">
    <citation type="journal article" date="2012" name="Science">
        <title>The Paleozoic origin of enzymatic lignin decomposition reconstructed from 31 fungal genomes.</title>
        <authorList>
            <person name="Floudas D."/>
            <person name="Binder M."/>
            <person name="Riley R."/>
            <person name="Barry K."/>
            <person name="Blanchette R.A."/>
            <person name="Henrissat B."/>
            <person name="Martinez A.T."/>
            <person name="Otillar R."/>
            <person name="Spatafora J.W."/>
            <person name="Yadav J.S."/>
            <person name="Aerts A."/>
            <person name="Benoit I."/>
            <person name="Boyd A."/>
            <person name="Carlson A."/>
            <person name="Copeland A."/>
            <person name="Coutinho P.M."/>
            <person name="de Vries R.P."/>
            <person name="Ferreira P."/>
            <person name="Findley K."/>
            <person name="Foster B."/>
            <person name="Gaskell J."/>
            <person name="Glotzer D."/>
            <person name="Gorecki P."/>
            <person name="Heitman J."/>
            <person name="Hesse C."/>
            <person name="Hori C."/>
            <person name="Igarashi K."/>
            <person name="Jurgens J.A."/>
            <person name="Kallen N."/>
            <person name="Kersten P."/>
            <person name="Kohler A."/>
            <person name="Kuees U."/>
            <person name="Kumar T.K.A."/>
            <person name="Kuo A."/>
            <person name="LaButti K."/>
            <person name="Larrondo L.F."/>
            <person name="Lindquist E."/>
            <person name="Ling A."/>
            <person name="Lombard V."/>
            <person name="Lucas S."/>
            <person name="Lundell T."/>
            <person name="Martin R."/>
            <person name="McLaughlin D.J."/>
            <person name="Morgenstern I."/>
            <person name="Morin E."/>
            <person name="Murat C."/>
            <person name="Nagy L.G."/>
            <person name="Nolan M."/>
            <person name="Ohm R.A."/>
            <person name="Patyshakuliyeva A."/>
            <person name="Rokas A."/>
            <person name="Ruiz-Duenas F.J."/>
            <person name="Sabat G."/>
            <person name="Salamov A."/>
            <person name="Samejima M."/>
            <person name="Schmutz J."/>
            <person name="Slot J.C."/>
            <person name="St John F."/>
            <person name="Stenlid J."/>
            <person name="Sun H."/>
            <person name="Sun S."/>
            <person name="Syed K."/>
            <person name="Tsang A."/>
            <person name="Wiebenga A."/>
            <person name="Young D."/>
            <person name="Pisabarro A."/>
            <person name="Eastwood D.C."/>
            <person name="Martin F."/>
            <person name="Cullen D."/>
            <person name="Grigoriev I.V."/>
            <person name="Hibbett D.S."/>
        </authorList>
    </citation>
    <scope>NUCLEOTIDE SEQUENCE [LARGE SCALE GENOMIC DNA]</scope>
    <source>
        <strain evidence="19">RWD-64-598 SS2</strain>
    </source>
</reference>
<feature type="binding site" evidence="12">
    <location>
        <position position="265"/>
    </location>
    <ligand>
        <name>Zn(2+)</name>
        <dbReference type="ChEBI" id="CHEBI:29105"/>
        <label>1</label>
    </ligand>
</feature>
<comment type="subcellular location">
    <subcellularLocation>
        <location evidence="1 14">Nucleus</location>
    </subcellularLocation>
</comment>
<feature type="domain" description="PHD-type" evidence="17">
    <location>
        <begin position="260"/>
        <end position="309"/>
    </location>
</feature>
<feature type="site" description="Histone H3K4me3 binding" evidence="11">
    <location>
        <position position="277"/>
    </location>
</feature>
<dbReference type="InterPro" id="IPR001965">
    <property type="entry name" value="Znf_PHD"/>
</dbReference>
<protein>
    <recommendedName>
        <fullName evidence="14">Chromatin modification-related protein</fullName>
    </recommendedName>
</protein>
<dbReference type="GO" id="GO:0008270">
    <property type="term" value="F:zinc ion binding"/>
    <property type="evidence" value="ECO:0007669"/>
    <property type="project" value="UniProtKB-KW"/>
</dbReference>
<feature type="region of interest" description="Disordered" evidence="16">
    <location>
        <begin position="205"/>
        <end position="258"/>
    </location>
</feature>
<evidence type="ECO:0000256" key="16">
    <source>
        <dbReference type="SAM" id="MobiDB-lite"/>
    </source>
</evidence>
<dbReference type="InterPro" id="IPR011011">
    <property type="entry name" value="Znf_FYVE_PHD"/>
</dbReference>
<keyword evidence="10 14" id="KW-0539">Nucleus</keyword>
<keyword evidence="9" id="KW-0804">Transcription</keyword>
<dbReference type="Gene3D" id="3.30.40.10">
    <property type="entry name" value="Zinc/RING finger domain, C3HC4 (zinc finger)"/>
    <property type="match status" value="1"/>
</dbReference>
<evidence type="ECO:0000256" key="14">
    <source>
        <dbReference type="RuleBase" id="RU361213"/>
    </source>
</evidence>
<proteinExistence type="inferred from homology"/>
<dbReference type="KEGG" id="cput:CONPUDRAFT_133829"/>
<dbReference type="AlphaFoldDB" id="A0A5M3N559"/>
<comment type="function">
    <text evidence="14">Component of an histone acetyltransferase complex.</text>
</comment>
<dbReference type="SUPFAM" id="SSF57903">
    <property type="entry name" value="FYVE/PHD zinc finger"/>
    <property type="match status" value="1"/>
</dbReference>
<evidence type="ECO:0000256" key="13">
    <source>
        <dbReference type="PROSITE-ProRule" id="PRU00146"/>
    </source>
</evidence>
<evidence type="ECO:0000256" key="6">
    <source>
        <dbReference type="ARBA" id="ARBA00022833"/>
    </source>
</evidence>
<dbReference type="InterPro" id="IPR013083">
    <property type="entry name" value="Znf_RING/FYVE/PHD"/>
</dbReference>
<dbReference type="CDD" id="cd15505">
    <property type="entry name" value="PHD_ING"/>
    <property type="match status" value="1"/>
</dbReference>
<accession>A0A5M3N559</accession>
<keyword evidence="5 13" id="KW-0863">Zinc-finger</keyword>
<keyword evidence="3" id="KW-0341">Growth regulation</keyword>
<keyword evidence="6 12" id="KW-0862">Zinc</keyword>
<evidence type="ECO:0000256" key="11">
    <source>
        <dbReference type="PIRSR" id="PIRSR628651-50"/>
    </source>
</evidence>
<evidence type="ECO:0000259" key="17">
    <source>
        <dbReference type="PROSITE" id="PS50016"/>
    </source>
</evidence>
<feature type="compositionally biased region" description="Acidic residues" evidence="16">
    <location>
        <begin position="231"/>
        <end position="258"/>
    </location>
</feature>
<dbReference type="PANTHER" id="PTHR10333:SF103">
    <property type="entry name" value="INHIBITOR OF GROWTH PROTEIN 3"/>
    <property type="match status" value="1"/>
</dbReference>
<dbReference type="OrthoDB" id="5411773at2759"/>
<dbReference type="PROSITE" id="PS01359">
    <property type="entry name" value="ZF_PHD_1"/>
    <property type="match status" value="1"/>
</dbReference>
<dbReference type="PROSITE" id="PS50016">
    <property type="entry name" value="ZF_PHD_2"/>
    <property type="match status" value="1"/>
</dbReference>
<feature type="binding site" evidence="12">
    <location>
        <position position="281"/>
    </location>
    <ligand>
        <name>Zn(2+)</name>
        <dbReference type="ChEBI" id="CHEBI:29105"/>
        <label>2</label>
    </ligand>
</feature>
<evidence type="ECO:0000256" key="4">
    <source>
        <dbReference type="ARBA" id="ARBA00022723"/>
    </source>
</evidence>
<evidence type="ECO:0000256" key="2">
    <source>
        <dbReference type="ARBA" id="ARBA00010210"/>
    </source>
</evidence>
<keyword evidence="19" id="KW-1185">Reference proteome</keyword>
<evidence type="ECO:0000256" key="10">
    <source>
        <dbReference type="ARBA" id="ARBA00023242"/>
    </source>
</evidence>
<comment type="caution">
    <text evidence="18">The sequence shown here is derived from an EMBL/GenBank/DDBJ whole genome shotgun (WGS) entry which is preliminary data.</text>
</comment>
<dbReference type="InterPro" id="IPR019786">
    <property type="entry name" value="Zinc_finger_PHD-type_CS"/>
</dbReference>
<keyword evidence="8" id="KW-0805">Transcription regulation</keyword>
<feature type="site" description="Histone H3K4me3 binding" evidence="11">
    <location>
        <position position="273"/>
    </location>
</feature>
<comment type="subunit">
    <text evidence="14">Component of an histone acetyltransferase complex. Interacts with H3K4me3 and to a lesser extent with H3K4me2.</text>
</comment>
<evidence type="ECO:0000256" key="9">
    <source>
        <dbReference type="ARBA" id="ARBA00023163"/>
    </source>
</evidence>
<dbReference type="GeneID" id="19200535"/>
<dbReference type="GO" id="GO:0005634">
    <property type="term" value="C:nucleus"/>
    <property type="evidence" value="ECO:0007669"/>
    <property type="project" value="UniProtKB-SubCell"/>
</dbReference>
<dbReference type="OMA" id="PIYITPQ"/>
<feature type="binding site" evidence="12">
    <location>
        <position position="290"/>
    </location>
    <ligand>
        <name>Zn(2+)</name>
        <dbReference type="ChEBI" id="CHEBI:29105"/>
        <label>1</label>
    </ligand>
</feature>
<dbReference type="PANTHER" id="PTHR10333">
    <property type="entry name" value="INHIBITOR OF GROWTH PROTEIN"/>
    <property type="match status" value="1"/>
</dbReference>
<feature type="binding site" evidence="12">
    <location>
        <position position="276"/>
    </location>
    <ligand>
        <name>Zn(2+)</name>
        <dbReference type="ChEBI" id="CHEBI:29105"/>
        <label>2</label>
    </ligand>
</feature>
<keyword evidence="7 14" id="KW-0156">Chromatin regulator</keyword>
<feature type="binding site" evidence="12">
    <location>
        <position position="287"/>
    </location>
    <ligand>
        <name>Zn(2+)</name>
        <dbReference type="ChEBI" id="CHEBI:29105"/>
        <label>1</label>
    </ligand>
</feature>
<feature type="site" description="Histone H3K4me3 binding" evidence="11">
    <location>
        <position position="262"/>
    </location>
</feature>
<evidence type="ECO:0000256" key="15">
    <source>
        <dbReference type="SAM" id="Coils"/>
    </source>
</evidence>
<name>A0A5M3N559_CONPW</name>
<evidence type="ECO:0000313" key="18">
    <source>
        <dbReference type="EMBL" id="EIW86387.1"/>
    </source>
</evidence>
<evidence type="ECO:0000256" key="1">
    <source>
        <dbReference type="ARBA" id="ARBA00004123"/>
    </source>
</evidence>
<sequence>MSTPSVQNLEEAANIASEYIASLDNVPSEVQFLLQEIRTKDQRCQEIHQEVTKEANRYIRHSLKAETDAAKDKPFPPSPIEHIHEARQTLAALSEEKIALAQRVIELLNRKRGRLDHDLRRVLLLQGDTEAAAVVAAGVPLSLSSAGTGYALGGRNPAQQITESLRNAYGTTAVSAGNSISASQSRVPVAEEGLYKKRKLNSTQASIRLSPAPSSAYAPGRSRGRKKAESEDLDLDFEEEPQGTEELEGEEMEAEDGDDGPYCFCQSGSYGEMIGCDNEGCPYQWFHLPCVNLTKPLPERWFCDECIKKGFKPTSSGRKARKK</sequence>
<comment type="similarity">
    <text evidence="2 14">Belongs to the ING family.</text>
</comment>
<evidence type="ECO:0000256" key="7">
    <source>
        <dbReference type="ARBA" id="ARBA00022853"/>
    </source>
</evidence>
<feature type="binding site" evidence="12">
    <location>
        <position position="263"/>
    </location>
    <ligand>
        <name>Zn(2+)</name>
        <dbReference type="ChEBI" id="CHEBI:29105"/>
        <label>1</label>
    </ligand>
</feature>
<feature type="binding site" evidence="12">
    <location>
        <position position="306"/>
    </location>
    <ligand>
        <name>Zn(2+)</name>
        <dbReference type="ChEBI" id="CHEBI:29105"/>
        <label>2</label>
    </ligand>
</feature>
<dbReference type="GO" id="GO:0000785">
    <property type="term" value="C:chromatin"/>
    <property type="evidence" value="ECO:0007669"/>
    <property type="project" value="UniProtKB-ARBA"/>
</dbReference>